<dbReference type="InterPro" id="IPR028978">
    <property type="entry name" value="Chorismate_lyase_/UTRA_dom_sf"/>
</dbReference>
<dbReference type="NCBIfam" id="NF037993">
    <property type="entry name" value="cyano_chori_ly"/>
    <property type="match status" value="1"/>
</dbReference>
<dbReference type="Gene3D" id="3.40.1410.10">
    <property type="entry name" value="Chorismate lyase-like"/>
    <property type="match status" value="1"/>
</dbReference>
<evidence type="ECO:0000313" key="1">
    <source>
        <dbReference type="EMBL" id="KAF0700587.1"/>
    </source>
</evidence>
<keyword evidence="3" id="KW-1185">Reference proteome</keyword>
<gene>
    <name evidence="2" type="primary">Aste57867_8923</name>
    <name evidence="1" type="ORF">As57867_008888</name>
    <name evidence="2" type="ORF">ASTE57867_8923</name>
</gene>
<accession>A0A485KLI4</accession>
<name>A0A485KLI4_9STRA</name>
<dbReference type="Pfam" id="PF01947">
    <property type="entry name" value="Rv2949c-like"/>
    <property type="match status" value="1"/>
</dbReference>
<dbReference type="InterPro" id="IPR002800">
    <property type="entry name" value="Rv2949c-like"/>
</dbReference>
<proteinExistence type="predicted"/>
<evidence type="ECO:0000313" key="3">
    <source>
        <dbReference type="Proteomes" id="UP000332933"/>
    </source>
</evidence>
<reference evidence="2 3" key="1">
    <citation type="submission" date="2019-03" db="EMBL/GenBank/DDBJ databases">
        <authorList>
            <person name="Gaulin E."/>
            <person name="Dumas B."/>
        </authorList>
    </citation>
    <scope>NUCLEOTIDE SEQUENCE [LARGE SCALE GENOMIC DNA]</scope>
    <source>
        <strain evidence="2">CBS 568.67</strain>
    </source>
</reference>
<dbReference type="OrthoDB" id="89176at2759"/>
<protein>
    <submittedName>
        <fullName evidence="2">Aste57867_8923 protein</fullName>
    </submittedName>
</protein>
<dbReference type="AlphaFoldDB" id="A0A485KLI4"/>
<dbReference type="SUPFAM" id="SSF64288">
    <property type="entry name" value="Chorismate lyase-like"/>
    <property type="match status" value="1"/>
</dbReference>
<dbReference type="EMBL" id="CAADRA010005138">
    <property type="protein sequence ID" value="VFT85807.1"/>
    <property type="molecule type" value="Genomic_DNA"/>
</dbReference>
<organism evidence="2 3">
    <name type="scientific">Aphanomyces stellatus</name>
    <dbReference type="NCBI Taxonomy" id="120398"/>
    <lineage>
        <taxon>Eukaryota</taxon>
        <taxon>Sar</taxon>
        <taxon>Stramenopiles</taxon>
        <taxon>Oomycota</taxon>
        <taxon>Saprolegniomycetes</taxon>
        <taxon>Saprolegniales</taxon>
        <taxon>Verrucalvaceae</taxon>
        <taxon>Aphanomyces</taxon>
    </lineage>
</organism>
<reference evidence="1" key="2">
    <citation type="submission" date="2019-06" db="EMBL/GenBank/DDBJ databases">
        <title>Genomics analysis of Aphanomyces spp. identifies a new class of oomycete effector associated with host adaptation.</title>
        <authorList>
            <person name="Gaulin E."/>
        </authorList>
    </citation>
    <scope>NUCLEOTIDE SEQUENCE</scope>
    <source>
        <strain evidence="1">CBS 578.67</strain>
    </source>
</reference>
<dbReference type="Proteomes" id="UP000332933">
    <property type="component" value="Unassembled WGS sequence"/>
</dbReference>
<evidence type="ECO:0000313" key="2">
    <source>
        <dbReference type="EMBL" id="VFT85807.1"/>
    </source>
</evidence>
<dbReference type="EMBL" id="VJMH01005117">
    <property type="protein sequence ID" value="KAF0700587.1"/>
    <property type="molecule type" value="Genomic_DNA"/>
</dbReference>
<dbReference type="InterPro" id="IPR048022">
    <property type="entry name" value="Ch_lyase_cyan"/>
</dbReference>
<sequence>MASIENATNGWMALDIDFTTNEDELQYGIPNMPASWTLFLLGNGSPTHHLGLLTGFKTEVDVIDFSCVNGNHDNAPAEIAEIREPRHRRQVWLRNSNGERLGYASSWWSSGDIDSIFGKDRTFPIGSSIKVNRKELFRDMRHIFRGRSAQLEKEFGYPGPFWGRSYIFWQGGKPLTLIYEVFSPALCKYMGEIYISDLPHRPADAVDAAPCT</sequence>